<evidence type="ECO:0000256" key="1">
    <source>
        <dbReference type="SAM" id="Phobius"/>
    </source>
</evidence>
<feature type="transmembrane region" description="Helical" evidence="1">
    <location>
        <begin position="70"/>
        <end position="92"/>
    </location>
</feature>
<dbReference type="EMBL" id="CP093362">
    <property type="protein sequence ID" value="UQS84750.1"/>
    <property type="molecule type" value="Genomic_DNA"/>
</dbReference>
<feature type="transmembrane region" description="Helical" evidence="1">
    <location>
        <begin position="127"/>
        <end position="147"/>
    </location>
</feature>
<reference evidence="2 3" key="1">
    <citation type="journal article" date="2022" name="Int. J. Syst. Evol. Microbiol.">
        <title>Apilactobacillus apisilvae sp. nov., Nicolia spurrieriana gen. nov. sp. nov., Bombilactobacillus folatiphilus sp. nov. and Bombilactobacillus thymidiniphilus sp. nov., four new lactic acid bacterial isolates from stingless bees Tetragonula carbonaria and Austroplebeia australis.</title>
        <authorList>
            <person name="Oliphant S.A."/>
            <person name="Watson-Haigh N.S."/>
            <person name="Sumby K.M."/>
            <person name="Gardner J."/>
            <person name="Groom S."/>
            <person name="Jiranek V."/>
        </authorList>
    </citation>
    <scope>NUCLEOTIDE SEQUENCE [LARGE SCALE GENOMIC DNA]</scope>
    <source>
        <strain evidence="2 3">SG5_A10</strain>
    </source>
</reference>
<feature type="transmembrane region" description="Helical" evidence="1">
    <location>
        <begin position="230"/>
        <end position="263"/>
    </location>
</feature>
<evidence type="ECO:0000313" key="3">
    <source>
        <dbReference type="Proteomes" id="UP000831859"/>
    </source>
</evidence>
<keyword evidence="1" id="KW-0812">Transmembrane</keyword>
<feature type="transmembrane region" description="Helical" evidence="1">
    <location>
        <begin position="98"/>
        <end position="120"/>
    </location>
</feature>
<keyword evidence="1" id="KW-0472">Membrane</keyword>
<feature type="transmembrane region" description="Helical" evidence="1">
    <location>
        <begin position="159"/>
        <end position="178"/>
    </location>
</feature>
<dbReference type="PANTHER" id="PTHR34821">
    <property type="entry name" value="INNER MEMBRANE PROTEIN YDCZ"/>
    <property type="match status" value="1"/>
</dbReference>
<dbReference type="Pfam" id="PF04657">
    <property type="entry name" value="DMT_YdcZ"/>
    <property type="match status" value="2"/>
</dbReference>
<proteinExistence type="predicted"/>
<feature type="transmembrane region" description="Helical" evidence="1">
    <location>
        <begin position="190"/>
        <end position="210"/>
    </location>
</feature>
<keyword evidence="1" id="KW-1133">Transmembrane helix</keyword>
<feature type="transmembrane region" description="Helical" evidence="1">
    <location>
        <begin position="284"/>
        <end position="302"/>
    </location>
</feature>
<protein>
    <submittedName>
        <fullName evidence="2">DMT family transporter</fullName>
    </submittedName>
</protein>
<evidence type="ECO:0000313" key="2">
    <source>
        <dbReference type="EMBL" id="UQS84750.1"/>
    </source>
</evidence>
<dbReference type="InterPro" id="IPR006750">
    <property type="entry name" value="YdcZ"/>
</dbReference>
<organism evidence="2 3">
    <name type="scientific">Apilactobacillus apisilvae</name>
    <dbReference type="NCBI Taxonomy" id="2923364"/>
    <lineage>
        <taxon>Bacteria</taxon>
        <taxon>Bacillati</taxon>
        <taxon>Bacillota</taxon>
        <taxon>Bacilli</taxon>
        <taxon>Lactobacillales</taxon>
        <taxon>Lactobacillaceae</taxon>
        <taxon>Apilactobacillus</taxon>
    </lineage>
</organism>
<keyword evidence="3" id="KW-1185">Reference proteome</keyword>
<sequence>MLYILGIIAGLVLPIQTSVNTNLKNHVGGSPYLASMLSFSVGTIVLLIATILSGQSLFFSPQLFLNQPIWIWFGGLLGVIGLTTNIIIFPYLGAVQTVIMPITGQILMGMLIDSFGLFSAPFHAFTLLRLIGIVVLIAGILMVVLQKNDSSGNSERSKLPWQILGIIAGMFQASQAPINGHLGVVLHSSIHASFISFLIGVIILIIIAGITGKGYPGITKGFGKGNPWWIWLGGALGTIYVLTNAALSPVIGAGTTVVLTLLGNLVGSVQVDKFGLLGSPKKAVGIRQYTGLVIMIIGVAVIKLF</sequence>
<feature type="transmembrane region" description="Helical" evidence="1">
    <location>
        <begin position="33"/>
        <end position="58"/>
    </location>
</feature>
<dbReference type="RefSeq" id="WP_249510734.1">
    <property type="nucleotide sequence ID" value="NZ_CP093362.1"/>
</dbReference>
<accession>A0ABY4PGQ6</accession>
<name>A0ABY4PGQ6_9LACO</name>
<dbReference type="PANTHER" id="PTHR34821:SF2">
    <property type="entry name" value="INNER MEMBRANE PROTEIN YDCZ"/>
    <property type="match status" value="1"/>
</dbReference>
<dbReference type="Proteomes" id="UP000831859">
    <property type="component" value="Chromosome"/>
</dbReference>
<gene>
    <name evidence="2" type="ORF">MOO46_05750</name>
</gene>